<proteinExistence type="predicted"/>
<organism evidence="2">
    <name type="scientific">Tanacetum cinerariifolium</name>
    <name type="common">Dalmatian daisy</name>
    <name type="synonym">Chrysanthemum cinerariifolium</name>
    <dbReference type="NCBI Taxonomy" id="118510"/>
    <lineage>
        <taxon>Eukaryota</taxon>
        <taxon>Viridiplantae</taxon>
        <taxon>Streptophyta</taxon>
        <taxon>Embryophyta</taxon>
        <taxon>Tracheophyta</taxon>
        <taxon>Spermatophyta</taxon>
        <taxon>Magnoliopsida</taxon>
        <taxon>eudicotyledons</taxon>
        <taxon>Gunneridae</taxon>
        <taxon>Pentapetalae</taxon>
        <taxon>asterids</taxon>
        <taxon>campanulids</taxon>
        <taxon>Asterales</taxon>
        <taxon>Asteraceae</taxon>
        <taxon>Asteroideae</taxon>
        <taxon>Anthemideae</taxon>
        <taxon>Anthemidinae</taxon>
        <taxon>Tanacetum</taxon>
    </lineage>
</organism>
<evidence type="ECO:0000256" key="1">
    <source>
        <dbReference type="SAM" id="MobiDB-lite"/>
    </source>
</evidence>
<comment type="caution">
    <text evidence="2">The sequence shown here is derived from an EMBL/GenBank/DDBJ whole genome shotgun (WGS) entry which is preliminary data.</text>
</comment>
<feature type="compositionally biased region" description="Basic and acidic residues" evidence="1">
    <location>
        <begin position="291"/>
        <end position="308"/>
    </location>
</feature>
<feature type="region of interest" description="Disordered" evidence="1">
    <location>
        <begin position="280"/>
        <end position="308"/>
    </location>
</feature>
<dbReference type="AlphaFoldDB" id="A0A6L2NQQ7"/>
<evidence type="ECO:0000313" key="2">
    <source>
        <dbReference type="EMBL" id="GEU86884.1"/>
    </source>
</evidence>
<protein>
    <submittedName>
        <fullName evidence="2">Uncharacterized protein</fullName>
    </submittedName>
</protein>
<gene>
    <name evidence="2" type="ORF">Tci_058862</name>
</gene>
<dbReference type="EMBL" id="BKCJ010009420">
    <property type="protein sequence ID" value="GEU86884.1"/>
    <property type="molecule type" value="Genomic_DNA"/>
</dbReference>
<reference evidence="2" key="1">
    <citation type="journal article" date="2019" name="Sci. Rep.">
        <title>Draft genome of Tanacetum cinerariifolium, the natural source of mosquito coil.</title>
        <authorList>
            <person name="Yamashiro T."/>
            <person name="Shiraishi A."/>
            <person name="Satake H."/>
            <person name="Nakayama K."/>
        </authorList>
    </citation>
    <scope>NUCLEOTIDE SEQUENCE</scope>
</reference>
<accession>A0A6L2NQQ7</accession>
<name>A0A6L2NQQ7_TANCI</name>
<sequence length="308" mass="35438">MKLYIVISLLIFFEKELYKNLRIQLPPTEHSAHVEDIVAFKTAIARIFLENFLTSSGNALCILFPTHGRKIVDIDVDAEVNLKNVYNLDTAHEETVLSMQDADVRSERIEDVVKDFEDVVATAENVEGINAATIPQISKDDVTFAQTLIEIKVAKPKAKGFTIQNPSKFRTTLPSQSSLPSQVKDKGKGLMVEPEMPLTRKDQIALDKEVARWKYQALKRKLMSVAQARKNMMIYLKNMARYKMDYFKGMSYEQIRPIFEMEYNKVQAYLNNGQEMDAEWIKAPRKRTRKDKVEKDQPAKKQKGDELK</sequence>